<name>A0A6A1USF4_9ROSI</name>
<protein>
    <submittedName>
        <fullName evidence="1">Uncharacterized protein</fullName>
    </submittedName>
</protein>
<gene>
    <name evidence="1" type="ORF">CJ030_MR8G005546</name>
</gene>
<dbReference type="AlphaFoldDB" id="A0A6A1USF4"/>
<comment type="caution">
    <text evidence="1">The sequence shown here is derived from an EMBL/GenBank/DDBJ whole genome shotgun (WGS) entry which is preliminary data.</text>
</comment>
<dbReference type="EMBL" id="RXIC02000026">
    <property type="protein sequence ID" value="KAB1203066.1"/>
    <property type="molecule type" value="Genomic_DNA"/>
</dbReference>
<proteinExistence type="predicted"/>
<dbReference type="Proteomes" id="UP000516437">
    <property type="component" value="Chromosome 8"/>
</dbReference>
<organism evidence="1 2">
    <name type="scientific">Morella rubra</name>
    <name type="common">Chinese bayberry</name>
    <dbReference type="NCBI Taxonomy" id="262757"/>
    <lineage>
        <taxon>Eukaryota</taxon>
        <taxon>Viridiplantae</taxon>
        <taxon>Streptophyta</taxon>
        <taxon>Embryophyta</taxon>
        <taxon>Tracheophyta</taxon>
        <taxon>Spermatophyta</taxon>
        <taxon>Magnoliopsida</taxon>
        <taxon>eudicotyledons</taxon>
        <taxon>Gunneridae</taxon>
        <taxon>Pentapetalae</taxon>
        <taxon>rosids</taxon>
        <taxon>fabids</taxon>
        <taxon>Fagales</taxon>
        <taxon>Myricaceae</taxon>
        <taxon>Morella</taxon>
    </lineage>
</organism>
<evidence type="ECO:0000313" key="1">
    <source>
        <dbReference type="EMBL" id="KAB1203066.1"/>
    </source>
</evidence>
<accession>A0A6A1USF4</accession>
<reference evidence="1 2" key="1">
    <citation type="journal article" date="2019" name="Plant Biotechnol. J.">
        <title>The red bayberry genome and genetic basis of sex determination.</title>
        <authorList>
            <person name="Jia H.M."/>
            <person name="Jia H.J."/>
            <person name="Cai Q.L."/>
            <person name="Wang Y."/>
            <person name="Zhao H.B."/>
            <person name="Yang W.F."/>
            <person name="Wang G.Y."/>
            <person name="Li Y.H."/>
            <person name="Zhan D.L."/>
            <person name="Shen Y.T."/>
            <person name="Niu Q.F."/>
            <person name="Chang L."/>
            <person name="Qiu J."/>
            <person name="Zhao L."/>
            <person name="Xie H.B."/>
            <person name="Fu W.Y."/>
            <person name="Jin J."/>
            <person name="Li X.W."/>
            <person name="Jiao Y."/>
            <person name="Zhou C.C."/>
            <person name="Tu T."/>
            <person name="Chai C.Y."/>
            <person name="Gao J.L."/>
            <person name="Fan L.J."/>
            <person name="van de Weg E."/>
            <person name="Wang J.Y."/>
            <person name="Gao Z.S."/>
        </authorList>
    </citation>
    <scope>NUCLEOTIDE SEQUENCE [LARGE SCALE GENOMIC DNA]</scope>
    <source>
        <tissue evidence="1">Leaves</tissue>
    </source>
</reference>
<keyword evidence="2" id="KW-1185">Reference proteome</keyword>
<evidence type="ECO:0000313" key="2">
    <source>
        <dbReference type="Proteomes" id="UP000516437"/>
    </source>
</evidence>
<sequence>MSDACHAMTNLCNLKVRRTGGSFASRGYNHEPPINQCIRWLSSLEPPLLEDQYENAVDHLLKDRDLQLALMAMPVDMRMVRLARLSKEGFDLPRPDLCRVAGEYVQLFNFGCPTGAR</sequence>